<gene>
    <name evidence="1" type="ORF">M5J06_06770</name>
</gene>
<accession>A0ABT0TBD7</accession>
<organism evidence="1 2">
    <name type="scientific">Corynebacterium intestinale</name>
    <dbReference type="NCBI Taxonomy" id="2943492"/>
    <lineage>
        <taxon>Bacteria</taxon>
        <taxon>Bacillati</taxon>
        <taxon>Actinomycetota</taxon>
        <taxon>Actinomycetes</taxon>
        <taxon>Mycobacteriales</taxon>
        <taxon>Corynebacteriaceae</taxon>
        <taxon>Corynebacterium</taxon>
    </lineage>
</organism>
<dbReference type="EMBL" id="JAMKFF010000004">
    <property type="protein sequence ID" value="MCL8493833.1"/>
    <property type="molecule type" value="Genomic_DNA"/>
</dbReference>
<name>A0ABT0TBD7_9CORY</name>
<evidence type="ECO:0000313" key="1">
    <source>
        <dbReference type="EMBL" id="MCL8493833.1"/>
    </source>
</evidence>
<protein>
    <submittedName>
        <fullName evidence="1">Rhamnosyl transferase</fullName>
    </submittedName>
</protein>
<proteinExistence type="predicted"/>
<sequence>MAFVGTTRFSIYDPTSPAWKSTSTFNSAKEYFDYLYAPERIEPRLRILSKFSMPLISIAAEKHPIRHLIRYSTEMPEKYISQLKEISSKYDFIILEPHTDGKSKLNPYKIGLDLAGSSKAFGIYRLDDDDLLTPDFFNQTARYLSPAFAGMKVSLASGITGIYNGKEFSTFRQCYRPKIAIGLLGIYTTDSNGRLISPPDSPHHLADKFGPVIVNSEHPSYFWTRHVGQDTTFDAANKDLEIIRELNSFDSLPPSWNIEELFPTMRGSIKNRKRLELFKGNPSINSGDFVKIPPINGNFTLRIDASFKEEVGPNSALIKFRISNSTDNTLLVPSETPINGLSVSPYSSIGYFRYIKTNSGRTIQEISVNLPHDFTVEEIGIQPFGIKAHPLELHSLEVITDE</sequence>
<reference evidence="1 2" key="1">
    <citation type="submission" date="2022-05" db="EMBL/GenBank/DDBJ databases">
        <title>Corynebacterium sp. B5-R-101 sp. nov., isolated from human feces.</title>
        <authorList>
            <person name="Shamsuzzaman M."/>
            <person name="Dahal R.H."/>
        </authorList>
    </citation>
    <scope>NUCLEOTIDE SEQUENCE [LARGE SCALE GENOMIC DNA]</scope>
    <source>
        <strain evidence="1 2">B5-R-101</strain>
    </source>
</reference>
<dbReference type="Proteomes" id="UP001203579">
    <property type="component" value="Unassembled WGS sequence"/>
</dbReference>
<keyword evidence="1" id="KW-0808">Transferase</keyword>
<evidence type="ECO:0000313" key="2">
    <source>
        <dbReference type="Proteomes" id="UP001203579"/>
    </source>
</evidence>
<dbReference type="Pfam" id="PF11316">
    <property type="entry name" value="Rhamno_transf"/>
    <property type="match status" value="1"/>
</dbReference>
<dbReference type="InterPro" id="IPR021466">
    <property type="entry name" value="Put_rhamnosyl_transferase"/>
</dbReference>
<comment type="caution">
    <text evidence="1">The sequence shown here is derived from an EMBL/GenBank/DDBJ whole genome shotgun (WGS) entry which is preliminary data.</text>
</comment>
<dbReference type="GO" id="GO:0016740">
    <property type="term" value="F:transferase activity"/>
    <property type="evidence" value="ECO:0007669"/>
    <property type="project" value="UniProtKB-KW"/>
</dbReference>
<keyword evidence="2" id="KW-1185">Reference proteome</keyword>
<dbReference type="RefSeq" id="WP_250224265.1">
    <property type="nucleotide sequence ID" value="NZ_JAMFTR010000004.1"/>
</dbReference>